<accession>A0ABT7UVH8</accession>
<keyword evidence="3" id="KW-0472">Membrane</keyword>
<keyword evidence="7" id="KW-1185">Reference proteome</keyword>
<comment type="caution">
    <text evidence="6">The sequence shown here is derived from an EMBL/GenBank/DDBJ whole genome shotgun (WGS) entry which is preliminary data.</text>
</comment>
<feature type="compositionally biased region" description="Low complexity" evidence="2">
    <location>
        <begin position="625"/>
        <end position="634"/>
    </location>
</feature>
<gene>
    <name evidence="6" type="ORF">QUW44_00705</name>
</gene>
<evidence type="ECO:0000256" key="1">
    <source>
        <dbReference type="ARBA" id="ARBA00009199"/>
    </source>
</evidence>
<name>A0ABT7UVH8_9LACO</name>
<reference evidence="7" key="1">
    <citation type="submission" date="2023-06" db="EMBL/GenBank/DDBJ databases">
        <title>Identification and characterization of horizontal gene transfer across gut microbiota members of farm animals based on homology search.</title>
        <authorList>
            <person name="Zeman M."/>
            <person name="Kubasova T."/>
            <person name="Jahodarova E."/>
            <person name="Nykrynova M."/>
            <person name="Rychlik I."/>
        </authorList>
    </citation>
    <scope>NUCLEOTIDE SEQUENCE [LARGE SCALE GENOMIC DNA]</scope>
    <source>
        <strain evidence="7">161_Gplus</strain>
    </source>
</reference>
<feature type="compositionally biased region" description="Low complexity" evidence="2">
    <location>
        <begin position="40"/>
        <end position="77"/>
    </location>
</feature>
<keyword evidence="4" id="KW-0732">Signal</keyword>
<keyword evidence="3" id="KW-0812">Transmembrane</keyword>
<dbReference type="InterPro" id="IPR023631">
    <property type="entry name" value="Amidase_dom"/>
</dbReference>
<feature type="region of interest" description="Disordered" evidence="2">
    <location>
        <begin position="40"/>
        <end position="86"/>
    </location>
</feature>
<dbReference type="InterPro" id="IPR000120">
    <property type="entry name" value="Amidase"/>
</dbReference>
<evidence type="ECO:0000256" key="4">
    <source>
        <dbReference type="SAM" id="SignalP"/>
    </source>
</evidence>
<feature type="transmembrane region" description="Helical" evidence="3">
    <location>
        <begin position="680"/>
        <end position="700"/>
    </location>
</feature>
<evidence type="ECO:0000313" key="6">
    <source>
        <dbReference type="EMBL" id="MDM8265696.1"/>
    </source>
</evidence>
<evidence type="ECO:0000313" key="7">
    <source>
        <dbReference type="Proteomes" id="UP001529343"/>
    </source>
</evidence>
<dbReference type="EMBL" id="JAUDDW010000001">
    <property type="protein sequence ID" value="MDM8265696.1"/>
    <property type="molecule type" value="Genomic_DNA"/>
</dbReference>
<feature type="region of interest" description="Disordered" evidence="2">
    <location>
        <begin position="568"/>
        <end position="642"/>
    </location>
</feature>
<organism evidence="6 7">
    <name type="scientific">Limosilactobacillus pontis</name>
    <dbReference type="NCBI Taxonomy" id="35787"/>
    <lineage>
        <taxon>Bacteria</taxon>
        <taxon>Bacillati</taxon>
        <taxon>Bacillota</taxon>
        <taxon>Bacilli</taxon>
        <taxon>Lactobacillales</taxon>
        <taxon>Lactobacillaceae</taxon>
        <taxon>Limosilactobacillus</taxon>
    </lineage>
</organism>
<dbReference type="Gene3D" id="3.90.1300.10">
    <property type="entry name" value="Amidase signature (AS) domain"/>
    <property type="match status" value="1"/>
</dbReference>
<evidence type="ECO:0000256" key="3">
    <source>
        <dbReference type="SAM" id="Phobius"/>
    </source>
</evidence>
<feature type="signal peptide" evidence="4">
    <location>
        <begin position="1"/>
        <end position="30"/>
    </location>
</feature>
<reference evidence="6 7" key="2">
    <citation type="submission" date="2023-06" db="EMBL/GenBank/DDBJ databases">
        <authorList>
            <person name="Zeman M."/>
            <person name="Kubasova T."/>
            <person name="Jahodarova E."/>
            <person name="Nykrynova M."/>
            <person name="Rychlik I."/>
        </authorList>
    </citation>
    <scope>NUCLEOTIDE SEQUENCE [LARGE SCALE GENOMIC DNA]</scope>
    <source>
        <strain evidence="6 7">161_Gplus</strain>
    </source>
</reference>
<feature type="compositionally biased region" description="Polar residues" evidence="2">
    <location>
        <begin position="581"/>
        <end position="593"/>
    </location>
</feature>
<dbReference type="RefSeq" id="WP_289585627.1">
    <property type="nucleotide sequence ID" value="NZ_JAUDDW010000001.1"/>
</dbReference>
<dbReference type="SUPFAM" id="SSF75304">
    <property type="entry name" value="Amidase signature (AS) enzymes"/>
    <property type="match status" value="1"/>
</dbReference>
<protein>
    <submittedName>
        <fullName evidence="6">Amidase family protein</fullName>
    </submittedName>
</protein>
<dbReference type="PANTHER" id="PTHR11895:SF7">
    <property type="entry name" value="GLUTAMYL-TRNA(GLN) AMIDOTRANSFERASE SUBUNIT A, MITOCHONDRIAL"/>
    <property type="match status" value="1"/>
</dbReference>
<keyword evidence="3" id="KW-1133">Transmembrane helix</keyword>
<sequence length="706" mass="76056">MARNKAKLARGLAALVLLLGNLSLAAPVMADIDTGNQPVQQTQVQNRQATDSSSSQQSTSSDQTGQQAQAPQQTPATNENVQQTDNQSAHEIAAGIKNGSINDQALVNHVYQHIDQTNGQLNNVIYTDPQNAQKQVNDLQKTPADNKPFYGVPILIKGLGQSYKGYPNTNGLPYLKGNTYHFTNSFVKKLQDMGFVIVGQTNYPELGLINITNSNLNGVAHNPWNLDHNTGGSSGGAVASVAAGIVPIATGNDAGGSLRIPASWTGVIGLKPTQGLITGDSMTPSVVNFADTRDITDTATLLQGLMNPRHAQQLLQPMPTNLKQVKIAYSLVSPVGTPVSQDAKNAVLKAVAFLRAQGFNVVEQNSPVDGVKMMQTYYLGALDDGSVANYLAQQKLHRNLTADDVTNGNVSPMTYALYEASRKAPRSVSQQFRNELNLVNQQMTAFHQQYPIYLTPTTATTAPLNSDPAYLPEYVAKMMKIKDLPFNQQMQLIYDSWLHGLSKTPFTQLANLSGDPALSLPIYVSAAGLPLGVQLEGGKGDDFLLLALGKLFEDNHQFIFLNQYRQQQKDQKNNSQQQKDTINNGTRTSSHSEAPTAQTPATGTPASAGSQTVATGVSRMTNDQTSTSTKATTTPQKLATTQEKPLLHQNSLKEQEHVHTQVQTSKGGQSTLPQTGNNSIVLTMASGVILLTLIICGTEVELRKKF</sequence>
<proteinExistence type="inferred from homology"/>
<dbReference type="Proteomes" id="UP001529343">
    <property type="component" value="Unassembled WGS sequence"/>
</dbReference>
<dbReference type="InterPro" id="IPR036928">
    <property type="entry name" value="AS_sf"/>
</dbReference>
<evidence type="ECO:0000259" key="5">
    <source>
        <dbReference type="Pfam" id="PF01425"/>
    </source>
</evidence>
<evidence type="ECO:0000256" key="2">
    <source>
        <dbReference type="SAM" id="MobiDB-lite"/>
    </source>
</evidence>
<comment type="similarity">
    <text evidence="1">Belongs to the amidase family.</text>
</comment>
<feature type="compositionally biased region" description="Low complexity" evidence="2">
    <location>
        <begin position="594"/>
        <end position="610"/>
    </location>
</feature>
<dbReference type="Pfam" id="PF01425">
    <property type="entry name" value="Amidase"/>
    <property type="match status" value="1"/>
</dbReference>
<feature type="domain" description="Amidase" evidence="5">
    <location>
        <begin position="106"/>
        <end position="546"/>
    </location>
</feature>
<feature type="compositionally biased region" description="Polar residues" evidence="2">
    <location>
        <begin position="611"/>
        <end position="624"/>
    </location>
</feature>
<feature type="chain" id="PRO_5045801742" evidence="4">
    <location>
        <begin position="31"/>
        <end position="706"/>
    </location>
</feature>
<dbReference type="PANTHER" id="PTHR11895">
    <property type="entry name" value="TRANSAMIDASE"/>
    <property type="match status" value="1"/>
</dbReference>